<evidence type="ECO:0000313" key="1">
    <source>
        <dbReference type="EMBL" id="CAL5218940.1"/>
    </source>
</evidence>
<sequence>MSDLGILFVLDPNFFLCWESILIDETTEGLLAWISSLKDVFTRSSESPTGLDLELPDRRHTARELRDIPEKTFKDVIDSHLARGSESISMPSNLLLMYQATTSNKTLGELGLVDSSHTAAQSSLHIKPSRVQVTSEDNFWTTMLRVASPESSYEDDGEAEKAKGEDLLKHLDLSNTVVVLPRVVPQVNDLNPDSFRTDDPRLWNVSSLAGLVQGFLNSTGATTLPSLTEWTILPDKRKLHSMYQSYYEEDPASRTPPIPTAFLNAPGSRTEQITLCRSGHFKSSAAYIDAIMHTLYQALLQLDAELAHQQELGAKTHRLAVTSEDEDDGKLRHFVVKREYAEGSIMMSMGKFPAAALPEPGQPAPMVYRGDAPWRTRPAIPLYMGEEVAYGGLVTTEPFLKEAAELIASRSCGEGWLLQPKIADMPEMEYRVYLMGGASSTGTSKDTVVVYTPALLDEGIYIANLTVPDGLFWSDIINPPGKEDVNYEGTGAADYLPDKLNQDRRPWPHAALHRQVVNAALSGARAMAAHQGGLLSAVANMYARVDVVLGVFWEDERMFTQPLINEMDWFNSAGVMMRYWPINASAEAAAEANGPKLVGPFLRELARQYDSSRN</sequence>
<reference evidence="1 2" key="1">
    <citation type="submission" date="2024-06" db="EMBL/GenBank/DDBJ databases">
        <authorList>
            <person name="Kraege A."/>
            <person name="Thomma B."/>
        </authorList>
    </citation>
    <scope>NUCLEOTIDE SEQUENCE [LARGE SCALE GENOMIC DNA]</scope>
</reference>
<evidence type="ECO:0000313" key="2">
    <source>
        <dbReference type="Proteomes" id="UP001497392"/>
    </source>
</evidence>
<dbReference type="EMBL" id="CAXHTA020000001">
    <property type="protein sequence ID" value="CAL5218940.1"/>
    <property type="molecule type" value="Genomic_DNA"/>
</dbReference>
<name>A0ABP1FK19_9CHLO</name>
<comment type="caution">
    <text evidence="1">The sequence shown here is derived from an EMBL/GenBank/DDBJ whole genome shotgun (WGS) entry which is preliminary data.</text>
</comment>
<protein>
    <submittedName>
        <fullName evidence="1">G690 protein</fullName>
    </submittedName>
</protein>
<proteinExistence type="predicted"/>
<keyword evidence="2" id="KW-1185">Reference proteome</keyword>
<gene>
    <name evidence="1" type="primary">g690</name>
    <name evidence="1" type="ORF">VP750_LOCUS599</name>
</gene>
<organism evidence="1 2">
    <name type="scientific">Coccomyxa viridis</name>
    <dbReference type="NCBI Taxonomy" id="1274662"/>
    <lineage>
        <taxon>Eukaryota</taxon>
        <taxon>Viridiplantae</taxon>
        <taxon>Chlorophyta</taxon>
        <taxon>core chlorophytes</taxon>
        <taxon>Trebouxiophyceae</taxon>
        <taxon>Trebouxiophyceae incertae sedis</taxon>
        <taxon>Coccomyxaceae</taxon>
        <taxon>Coccomyxa</taxon>
    </lineage>
</organism>
<accession>A0ABP1FK19</accession>
<dbReference type="Proteomes" id="UP001497392">
    <property type="component" value="Unassembled WGS sequence"/>
</dbReference>